<reference evidence="2" key="1">
    <citation type="journal article" date="2019" name="Int. J. Syst. Evol. Microbiol.">
        <title>The Global Catalogue of Microorganisms (GCM) 10K type strain sequencing project: providing services to taxonomists for standard genome sequencing and annotation.</title>
        <authorList>
            <consortium name="The Broad Institute Genomics Platform"/>
            <consortium name="The Broad Institute Genome Sequencing Center for Infectious Disease"/>
            <person name="Wu L."/>
            <person name="Ma J."/>
        </authorList>
    </citation>
    <scope>NUCLEOTIDE SEQUENCE [LARGE SCALE GENOMIC DNA]</scope>
    <source>
        <strain evidence="2">JCM 17924</strain>
    </source>
</reference>
<comment type="caution">
    <text evidence="1">The sequence shown here is derived from an EMBL/GenBank/DDBJ whole genome shotgun (WGS) entry which is preliminary data.</text>
</comment>
<dbReference type="EMBL" id="BAABHA010000002">
    <property type="protein sequence ID" value="GAA4374641.1"/>
    <property type="molecule type" value="Genomic_DNA"/>
</dbReference>
<proteinExistence type="predicted"/>
<sequence length="217" mass="24363">MIILLSTTASLVLSGCGNGFFPEMDDKELPHYKLAATEQAWVTPYQVGTEWRFRNAAGYVRRYQVKGFSDRVLPGIPTNSFSVQYYQQEAGARLERVDSAFYQRPDGYKHAATFTISAAADFQNQPLPLTARLEWGLAKLPLPIAEVNSRQTLPTGVLLLPEAVFAGRTHQNVLVYPNLQAQPGEKLEAWMVTSIYYTKELGVVRFVEANGTVWDRE</sequence>
<organism evidence="1 2">
    <name type="scientific">Hymenobacter koreensis</name>
    <dbReference type="NCBI Taxonomy" id="1084523"/>
    <lineage>
        <taxon>Bacteria</taxon>
        <taxon>Pseudomonadati</taxon>
        <taxon>Bacteroidota</taxon>
        <taxon>Cytophagia</taxon>
        <taxon>Cytophagales</taxon>
        <taxon>Hymenobacteraceae</taxon>
        <taxon>Hymenobacter</taxon>
    </lineage>
</organism>
<evidence type="ECO:0000313" key="1">
    <source>
        <dbReference type="EMBL" id="GAA4374641.1"/>
    </source>
</evidence>
<dbReference type="Proteomes" id="UP001500454">
    <property type="component" value="Unassembled WGS sequence"/>
</dbReference>
<name>A0ABP8IUU2_9BACT</name>
<gene>
    <name evidence="1" type="ORF">GCM10023186_06250</name>
</gene>
<accession>A0ABP8IUU2</accession>
<keyword evidence="2" id="KW-1185">Reference proteome</keyword>
<protein>
    <submittedName>
        <fullName evidence="1">Uncharacterized protein</fullName>
    </submittedName>
</protein>
<evidence type="ECO:0000313" key="2">
    <source>
        <dbReference type="Proteomes" id="UP001500454"/>
    </source>
</evidence>